<reference evidence="11 12" key="1">
    <citation type="submission" date="2019-01" db="EMBL/GenBank/DDBJ databases">
        <authorList>
            <person name="Brito A."/>
        </authorList>
    </citation>
    <scope>NUCLEOTIDE SEQUENCE [LARGE SCALE GENOMIC DNA]</scope>
    <source>
        <strain evidence="11">1</strain>
    </source>
</reference>
<keyword evidence="5" id="KW-0720">Serine protease</keyword>
<comment type="similarity">
    <text evidence="2 7">Belongs to the peptidase S49 family.</text>
</comment>
<feature type="domain" description="Peptidase S49" evidence="10">
    <location>
        <begin position="384"/>
        <end position="533"/>
    </location>
</feature>
<dbReference type="InterPro" id="IPR004635">
    <property type="entry name" value="Pept_S49_SppA"/>
</dbReference>
<evidence type="ECO:0000256" key="1">
    <source>
        <dbReference type="ARBA" id="ARBA00004370"/>
    </source>
</evidence>
<feature type="active site" description="Nucleophile" evidence="8">
    <location>
        <position position="399"/>
    </location>
</feature>
<feature type="transmembrane region" description="Helical" evidence="9">
    <location>
        <begin position="12"/>
        <end position="37"/>
    </location>
</feature>
<dbReference type="GO" id="GO:0004176">
    <property type="term" value="F:ATP-dependent peptidase activity"/>
    <property type="evidence" value="ECO:0007669"/>
    <property type="project" value="InterPro"/>
</dbReference>
<evidence type="ECO:0000256" key="8">
    <source>
        <dbReference type="PIRSR" id="PIRSR001217-1"/>
    </source>
</evidence>
<dbReference type="InterPro" id="IPR047217">
    <property type="entry name" value="S49_SppA_67K_type_N"/>
</dbReference>
<dbReference type="InterPro" id="IPR002142">
    <property type="entry name" value="Peptidase_S49"/>
</dbReference>
<keyword evidence="9" id="KW-0812">Transmembrane</keyword>
<keyword evidence="4 7" id="KW-0378">Hydrolase</keyword>
<evidence type="ECO:0000313" key="11">
    <source>
        <dbReference type="EMBL" id="VEP15873.1"/>
    </source>
</evidence>
<keyword evidence="7" id="KW-1003">Cell membrane</keyword>
<evidence type="ECO:0000256" key="6">
    <source>
        <dbReference type="ARBA" id="ARBA00023136"/>
    </source>
</evidence>
<dbReference type="InterPro" id="IPR004634">
    <property type="entry name" value="Pept_S49_pIV"/>
</dbReference>
<dbReference type="PANTHER" id="PTHR33209:SF1">
    <property type="entry name" value="PEPTIDASE S49 DOMAIN-CONTAINING PROTEIN"/>
    <property type="match status" value="1"/>
</dbReference>
<keyword evidence="9" id="KW-1133">Transmembrane helix</keyword>
<evidence type="ECO:0000313" key="12">
    <source>
        <dbReference type="Proteomes" id="UP000320055"/>
    </source>
</evidence>
<evidence type="ECO:0000256" key="7">
    <source>
        <dbReference type="PIRNR" id="PIRNR001217"/>
    </source>
</evidence>
<keyword evidence="12" id="KW-1185">Reference proteome</keyword>
<dbReference type="InterPro" id="IPR047272">
    <property type="entry name" value="S49_SppA_C"/>
</dbReference>
<dbReference type="GO" id="GO:0005886">
    <property type="term" value="C:plasma membrane"/>
    <property type="evidence" value="ECO:0007669"/>
    <property type="project" value="UniProtKB-SubCell"/>
</dbReference>
<sequence>MGQFLKQTIASIIGTIAGLLLLITMGATGFVMLLVAATANTSLESTVKNKSILVLDLSTPIRDSSPPVDIRKVVAGNADSSLTLRDVLQSLETASKDDRIVGLFLDGRKGGANSGYAVMAEVRDAIAQFQATGKKIIAYDVGWSEQEYYLASVADEVLLNPMGMLEFNGLSSQQTFFKGALDKYGIGVQIVRVGDYKSAVEPYTRDNLSKENRQQTADVLDDLWQKFLTTVGENRQLDTKDLQQIADSQGFVEPKDAEKMGLIDEIAYFDTANAKLRELTGESGKKKESFRQISLKDYSKDRLNSDRDANLNTDVTNQIAVVYAEGSIVGGKGNVEQIGSDRFSQEFRELREDNNVKAIVLRVNSPGGSATASEVILREVLLTKKEKPVIVSMGNIAASGGYWISAGADYIFAEENTITGSIGVFGLLPNIQEIGNNNGITWDVVQTGKLADIGSTVRPKTDAELAIFQKSVKQTYNLFLKKVARYRNLPKEEVNRIAQGKIWSGKEASKIGLVDRIGGLEAAIAYAAEKAELGKNWNVQEYPKNRSWETEIVDRLLQVEAIQKIDQSDPFTEELHKIKEDFQILQSFNDPRNIYAHSSFDVDIN</sequence>
<dbReference type="AlphaFoldDB" id="A0A563VX81"/>
<dbReference type="SUPFAM" id="SSF52096">
    <property type="entry name" value="ClpP/crotonase"/>
    <property type="match status" value="2"/>
</dbReference>
<dbReference type="Pfam" id="PF01343">
    <property type="entry name" value="Peptidase_S49"/>
    <property type="match status" value="2"/>
</dbReference>
<protein>
    <recommendedName>
        <fullName evidence="7">Protease 4</fullName>
        <ecNumber evidence="7">3.4.21.-</ecNumber>
    </recommendedName>
    <alternativeName>
        <fullName evidence="7">Endopeptidase IV</fullName>
    </alternativeName>
    <alternativeName>
        <fullName evidence="7">Protease IV</fullName>
    </alternativeName>
    <alternativeName>
        <fullName evidence="7">Signal peptide peptidase</fullName>
    </alternativeName>
</protein>
<evidence type="ECO:0000256" key="3">
    <source>
        <dbReference type="ARBA" id="ARBA00022670"/>
    </source>
</evidence>
<dbReference type="NCBIfam" id="TIGR00705">
    <property type="entry name" value="SppA_67K"/>
    <property type="match status" value="1"/>
</dbReference>
<proteinExistence type="inferred from homology"/>
<dbReference type="CDD" id="cd07023">
    <property type="entry name" value="S49_Sppa_N_C"/>
    <property type="match status" value="1"/>
</dbReference>
<feature type="active site" description="Proton donor/acceptor" evidence="8">
    <location>
        <position position="197"/>
    </location>
</feature>
<accession>A0A563VX81</accession>
<evidence type="ECO:0000256" key="5">
    <source>
        <dbReference type="ARBA" id="ARBA00022825"/>
    </source>
</evidence>
<gene>
    <name evidence="11" type="primary">sppA</name>
    <name evidence="11" type="ORF">H1P_380024</name>
</gene>
<dbReference type="CDD" id="cd07018">
    <property type="entry name" value="S49_SppA_67K_type"/>
    <property type="match status" value="1"/>
</dbReference>
<keyword evidence="6 7" id="KW-0472">Membrane</keyword>
<dbReference type="InterPro" id="IPR001907">
    <property type="entry name" value="ClpP"/>
</dbReference>
<evidence type="ECO:0000256" key="4">
    <source>
        <dbReference type="ARBA" id="ARBA00022801"/>
    </source>
</evidence>
<dbReference type="EC" id="3.4.21.-" evidence="7"/>
<evidence type="ECO:0000256" key="9">
    <source>
        <dbReference type="SAM" id="Phobius"/>
    </source>
</evidence>
<dbReference type="GO" id="GO:0004252">
    <property type="term" value="F:serine-type endopeptidase activity"/>
    <property type="evidence" value="ECO:0007669"/>
    <property type="project" value="InterPro"/>
</dbReference>
<comment type="subcellular location">
    <subcellularLocation>
        <location evidence="7">Cell inner membrane</location>
    </subcellularLocation>
    <subcellularLocation>
        <location evidence="1">Membrane</location>
    </subcellularLocation>
</comment>
<keyword evidence="3 7" id="KW-0645">Protease</keyword>
<dbReference type="Gene3D" id="6.20.330.10">
    <property type="match status" value="1"/>
</dbReference>
<keyword evidence="7" id="KW-0997">Cell inner membrane</keyword>
<dbReference type="RefSeq" id="WP_144865715.1">
    <property type="nucleotide sequence ID" value="NZ_LR213798.1"/>
</dbReference>
<dbReference type="Proteomes" id="UP000320055">
    <property type="component" value="Unassembled WGS sequence"/>
</dbReference>
<dbReference type="GO" id="GO:0006465">
    <property type="term" value="P:signal peptide processing"/>
    <property type="evidence" value="ECO:0007669"/>
    <property type="project" value="InterPro"/>
</dbReference>
<dbReference type="OrthoDB" id="9764363at2"/>
<dbReference type="NCBIfam" id="TIGR00706">
    <property type="entry name" value="SppA_dom"/>
    <property type="match status" value="1"/>
</dbReference>
<feature type="domain" description="Peptidase S49" evidence="10">
    <location>
        <begin position="129"/>
        <end position="279"/>
    </location>
</feature>
<dbReference type="InterPro" id="IPR029045">
    <property type="entry name" value="ClpP/crotonase-like_dom_sf"/>
</dbReference>
<organism evidence="11 12">
    <name type="scientific">Hyella patelloides LEGE 07179</name>
    <dbReference type="NCBI Taxonomy" id="945734"/>
    <lineage>
        <taxon>Bacteria</taxon>
        <taxon>Bacillati</taxon>
        <taxon>Cyanobacteriota</taxon>
        <taxon>Cyanophyceae</taxon>
        <taxon>Pleurocapsales</taxon>
        <taxon>Hyellaceae</taxon>
        <taxon>Hyella</taxon>
    </lineage>
</organism>
<dbReference type="PIRSF" id="PIRSF001217">
    <property type="entry name" value="Protease_4_SppA"/>
    <property type="match status" value="1"/>
</dbReference>
<dbReference type="PANTHER" id="PTHR33209">
    <property type="entry name" value="PROTEASE 4"/>
    <property type="match status" value="1"/>
</dbReference>
<dbReference type="Gene3D" id="3.90.226.10">
    <property type="entry name" value="2-enoyl-CoA Hydratase, Chain A, domain 1"/>
    <property type="match status" value="3"/>
</dbReference>
<dbReference type="PRINTS" id="PR00127">
    <property type="entry name" value="CLPPROTEASEP"/>
</dbReference>
<evidence type="ECO:0000256" key="2">
    <source>
        <dbReference type="ARBA" id="ARBA00008683"/>
    </source>
</evidence>
<evidence type="ECO:0000259" key="10">
    <source>
        <dbReference type="Pfam" id="PF01343"/>
    </source>
</evidence>
<dbReference type="EMBL" id="CAACVJ010000312">
    <property type="protein sequence ID" value="VEP15873.1"/>
    <property type="molecule type" value="Genomic_DNA"/>
</dbReference>
<name>A0A563VX81_9CYAN</name>